<evidence type="ECO:0000313" key="5">
    <source>
        <dbReference type="Proteomes" id="UP000245073"/>
    </source>
</evidence>
<name>A0A2T9K2X2_9CAUL</name>
<dbReference type="PANTHER" id="PTHR32305:SF15">
    <property type="entry name" value="PROTEIN RHSA-RELATED"/>
    <property type="match status" value="1"/>
</dbReference>
<dbReference type="OrthoDB" id="7169608at2"/>
<dbReference type="NCBIfam" id="TIGR03696">
    <property type="entry name" value="Rhs_assc_core"/>
    <property type="match status" value="1"/>
</dbReference>
<accession>A0A2T9K2X2</accession>
<dbReference type="Gene3D" id="2.180.10.10">
    <property type="entry name" value="RHS repeat-associated core"/>
    <property type="match status" value="4"/>
</dbReference>
<protein>
    <recommendedName>
        <fullName evidence="3">Teneurin-like YD-shell domain-containing protein</fullName>
    </recommendedName>
</protein>
<dbReference type="InterPro" id="IPR050708">
    <property type="entry name" value="T6SS_VgrG/RHS"/>
</dbReference>
<feature type="chain" id="PRO_5015407667" description="Teneurin-like YD-shell domain-containing protein" evidence="2">
    <location>
        <begin position="28"/>
        <end position="1408"/>
    </location>
</feature>
<feature type="domain" description="Teneurin-like YD-shell" evidence="3">
    <location>
        <begin position="941"/>
        <end position="1183"/>
    </location>
</feature>
<dbReference type="InterPro" id="IPR006530">
    <property type="entry name" value="YD"/>
</dbReference>
<comment type="caution">
    <text evidence="4">The sequence shown here is derived from an EMBL/GenBank/DDBJ whole genome shotgun (WGS) entry which is preliminary data.</text>
</comment>
<evidence type="ECO:0000259" key="3">
    <source>
        <dbReference type="Pfam" id="PF25023"/>
    </source>
</evidence>
<keyword evidence="5" id="KW-1185">Reference proteome</keyword>
<dbReference type="RefSeq" id="WP_109100831.1">
    <property type="nucleotide sequence ID" value="NZ_QDKQ01000035.1"/>
</dbReference>
<dbReference type="InterPro" id="IPR022385">
    <property type="entry name" value="Rhs_assc_core"/>
</dbReference>
<keyword evidence="1" id="KW-0677">Repeat</keyword>
<dbReference type="PANTHER" id="PTHR32305">
    <property type="match status" value="1"/>
</dbReference>
<keyword evidence="2" id="KW-0732">Signal</keyword>
<feature type="signal peptide" evidence="2">
    <location>
        <begin position="1"/>
        <end position="27"/>
    </location>
</feature>
<evidence type="ECO:0000313" key="4">
    <source>
        <dbReference type="EMBL" id="PVM90329.1"/>
    </source>
</evidence>
<evidence type="ECO:0000256" key="2">
    <source>
        <dbReference type="SAM" id="SignalP"/>
    </source>
</evidence>
<evidence type="ECO:0000256" key="1">
    <source>
        <dbReference type="ARBA" id="ARBA00022737"/>
    </source>
</evidence>
<reference evidence="4 5" key="1">
    <citation type="submission" date="2018-04" db="EMBL/GenBank/DDBJ databases">
        <title>The genome sequence of Caulobacter sp. 744.</title>
        <authorList>
            <person name="Gao J."/>
            <person name="Sun J."/>
        </authorList>
    </citation>
    <scope>NUCLEOTIDE SEQUENCE [LARGE SCALE GENOMIC DNA]</scope>
    <source>
        <strain evidence="4 5">774</strain>
    </source>
</reference>
<sequence length="1408" mass="150416">MRLGLKRLARLSALLCASSCLSGMAYAQTAPIPPENYEVDARGVDVLSGRPFVPGPSISIGDPSAGGLSYRRDLVMAGWRDSFLGSINFTFTGTTYLVSLGSTTKVFTRSGSTFTPAQADGSSLTATGTAPYFTQFVYTSPDGVVARFWLNDLQEITYPNGVKLNYNYAQSEQCDWGGVIGELDEPCPNRSPISRLQSITSNAGYQLHLDYMSEEPLVDPLGWVEVAKVTAFNMTTDYCSPWAASCAFSQNWPSLTYSQTVGQASVTDQASRTFVYGYDTNDGGMLRIRLPGSAADDRTFTYANGKISSVTDATGTWNYAYVDGGSTLTTTVTGPLSHLDTYVSDKTKLRLTSVNDSLNRTRSYEYDSYGRATKLTNPEGDYASLVYDVRGNVLSTTHVAKPGSGLADIVTSATYPVSCASPVTCNQPTSTTDALGKVTDYAYDATHGGLLSVTAPAPTAGAARPEVRYGYAPQYAWYKNASGAIAQAPTPIYKPTSQSTCVTGASCAGTASEIKTTYAYGAAGTANNLLPTTIGSGAGDGTLWASTTLTYNPVGGVLTVDGPLAGSSDTTRYRYDSAWRPIGAVGPDPDGGGALKHRAVRYTYDAAGRRTTVDIGVVNSQSDADWAAMGVFQQDLSKYDAAGRVTHRALRSNATLQRVSQYSYDAVGRMNCSVVRMNPATFGSWPDFAGLPASACTLGAEGADGPDRITYNVYDSADRLTETYAGWATNTPVREARYEYTPNGLLYWVADAKNNLTQLQYDGFDRLYRVYFPKAAVGQMSANGDDLEQYAYDAAGRMTKRRLRDSQEIDYAYDANGNLTSQTRPGGWPGRSYAYDNLGRATSISYPGYTIGLTYDALGRTTAQSAPQGTMSYQYDLAGNRTRVTWPDGFWVGYEYHTTGEMLVAREQGAYTGPGVLATYAYDDLGRRTALWRGNGAATTYGYDAASRLTTMAHDLAGTAQDQTYTYSYNAAGQITARTATNDAYRYIGGASSTKTYASNGLNQYTTVGGVAHSYDANGNLQSDGVTTFGHDPDNQLWATSTGANLSRDPAGRIFRAQGPGGGAATDFLYDGMNLSAEYNGSGGMLRRYIPGPGMDEPLAWYEGAGTANRNWYAADERGSVVAVSNGVGTAVGINTYDEYGVPAAGNLGRYQYTGQTWLPEAGVYNYKARTYSPSLGRFMQTDPIGYGDGINWQAYVGNDPINGIDPLGLAGEKKEKPTEVSDVIVRAIVAAYGFRASFGAGAGTPLSGVTVVAAKKHLLTRLMLDKWPHFYAVFTPICIGSECSAEEVFDCIKKHPAPGATGRPVTNGSITNVNVANIVKGDVMHFAYAPSLSVANVTLSNHTLHSGSVINSVRTVDVFGNKVTGVLTIGTGDGKMTYFNGAGAAPLWGLNSAKIAKCYYDEQISND</sequence>
<organism evidence="4 5">
    <name type="scientific">Caulobacter endophyticus</name>
    <dbReference type="NCBI Taxonomy" id="2172652"/>
    <lineage>
        <taxon>Bacteria</taxon>
        <taxon>Pseudomonadati</taxon>
        <taxon>Pseudomonadota</taxon>
        <taxon>Alphaproteobacteria</taxon>
        <taxon>Caulobacterales</taxon>
        <taxon>Caulobacteraceae</taxon>
        <taxon>Caulobacter</taxon>
    </lineage>
</organism>
<dbReference type="NCBIfam" id="TIGR01643">
    <property type="entry name" value="YD_repeat_2x"/>
    <property type="match status" value="2"/>
</dbReference>
<dbReference type="InterPro" id="IPR031325">
    <property type="entry name" value="RHS_repeat"/>
</dbReference>
<dbReference type="Proteomes" id="UP000245073">
    <property type="component" value="Unassembled WGS sequence"/>
</dbReference>
<gene>
    <name evidence="4" type="ORF">DDF67_10405</name>
</gene>
<proteinExistence type="predicted"/>
<dbReference type="InterPro" id="IPR056823">
    <property type="entry name" value="TEN-like_YD-shell"/>
</dbReference>
<dbReference type="Pfam" id="PF05593">
    <property type="entry name" value="RHS_repeat"/>
    <property type="match status" value="3"/>
</dbReference>
<dbReference type="EMBL" id="QDKQ01000035">
    <property type="protein sequence ID" value="PVM90329.1"/>
    <property type="molecule type" value="Genomic_DNA"/>
</dbReference>
<dbReference type="Pfam" id="PF25023">
    <property type="entry name" value="TEN_YD-shell"/>
    <property type="match status" value="1"/>
</dbReference>